<evidence type="ECO:0000313" key="2">
    <source>
        <dbReference type="WBParaSite" id="GPLIN_001601400"/>
    </source>
</evidence>
<sequence>LRALASIRLGRTPEHCAIFVKHLLDFVDAQAKYYTTCKQHMAELERNLQ</sequence>
<dbReference type="Gene3D" id="1.20.1270.60">
    <property type="entry name" value="Arfaptin homology (AH) domain/BAR domain"/>
    <property type="match status" value="1"/>
</dbReference>
<evidence type="ECO:0000313" key="1">
    <source>
        <dbReference type="Proteomes" id="UP000050741"/>
    </source>
</evidence>
<dbReference type="WBParaSite" id="GPLIN_001601400">
    <property type="protein sequence ID" value="GPLIN_001601400"/>
    <property type="gene ID" value="GPLIN_001601400"/>
</dbReference>
<keyword evidence="1" id="KW-1185">Reference proteome</keyword>
<organism evidence="1 2">
    <name type="scientific">Globodera pallida</name>
    <name type="common">Potato cyst nematode worm</name>
    <name type="synonym">Heterodera pallida</name>
    <dbReference type="NCBI Taxonomy" id="36090"/>
    <lineage>
        <taxon>Eukaryota</taxon>
        <taxon>Metazoa</taxon>
        <taxon>Ecdysozoa</taxon>
        <taxon>Nematoda</taxon>
        <taxon>Chromadorea</taxon>
        <taxon>Rhabditida</taxon>
        <taxon>Tylenchina</taxon>
        <taxon>Tylenchomorpha</taxon>
        <taxon>Tylenchoidea</taxon>
        <taxon>Heteroderidae</taxon>
        <taxon>Heteroderinae</taxon>
        <taxon>Globodera</taxon>
    </lineage>
</organism>
<reference evidence="1" key="2">
    <citation type="submission" date="2014-05" db="EMBL/GenBank/DDBJ databases">
        <title>The genome and life-stage specific transcriptomes of Globodera pallida elucidate key aspects of plant parasitism by a cyst nematode.</title>
        <authorList>
            <person name="Cotton J.A."/>
            <person name="Lilley C.J."/>
            <person name="Jones L.M."/>
            <person name="Kikuchi T."/>
            <person name="Reid A.J."/>
            <person name="Thorpe P."/>
            <person name="Tsai I.J."/>
            <person name="Beasley H."/>
            <person name="Blok V."/>
            <person name="Cock P.J.A."/>
            <person name="Van den Akker S.E."/>
            <person name="Holroyd N."/>
            <person name="Hunt M."/>
            <person name="Mantelin S."/>
            <person name="Naghra H."/>
            <person name="Pain A."/>
            <person name="Palomares-Rius J.E."/>
            <person name="Zarowiecki M."/>
            <person name="Berriman M."/>
            <person name="Jones J.T."/>
            <person name="Urwin P.E."/>
        </authorList>
    </citation>
    <scope>NUCLEOTIDE SEQUENCE [LARGE SCALE GENOMIC DNA]</scope>
    <source>
        <strain evidence="1">Lindley</strain>
    </source>
</reference>
<reference evidence="2" key="3">
    <citation type="submission" date="2016-06" db="UniProtKB">
        <authorList>
            <consortium name="WormBaseParasite"/>
        </authorList>
    </citation>
    <scope>IDENTIFICATION</scope>
</reference>
<name>A0A183CT06_GLOPA</name>
<protein>
    <submittedName>
        <fullName evidence="2">Ferritin</fullName>
    </submittedName>
</protein>
<proteinExistence type="predicted"/>
<dbReference type="AlphaFoldDB" id="A0A183CT06"/>
<dbReference type="InterPro" id="IPR027267">
    <property type="entry name" value="AH/BAR_dom_sf"/>
</dbReference>
<dbReference type="SUPFAM" id="SSF103657">
    <property type="entry name" value="BAR/IMD domain-like"/>
    <property type="match status" value="1"/>
</dbReference>
<reference evidence="1" key="1">
    <citation type="submission" date="2013-12" db="EMBL/GenBank/DDBJ databases">
        <authorList>
            <person name="Aslett M."/>
        </authorList>
    </citation>
    <scope>NUCLEOTIDE SEQUENCE [LARGE SCALE GENOMIC DNA]</scope>
    <source>
        <strain evidence="1">Lindley</strain>
    </source>
</reference>
<dbReference type="Proteomes" id="UP000050741">
    <property type="component" value="Unassembled WGS sequence"/>
</dbReference>
<accession>A0A183CT06</accession>